<feature type="compositionally biased region" description="Polar residues" evidence="1">
    <location>
        <begin position="173"/>
        <end position="186"/>
    </location>
</feature>
<dbReference type="EMBL" id="JAAMPI010000723">
    <property type="protein sequence ID" value="KAF4629076.1"/>
    <property type="molecule type" value="Genomic_DNA"/>
</dbReference>
<proteinExistence type="predicted"/>
<feature type="region of interest" description="Disordered" evidence="1">
    <location>
        <begin position="300"/>
        <end position="320"/>
    </location>
</feature>
<gene>
    <name evidence="2" type="ORF">G7Y89_g9072</name>
</gene>
<accession>A0A8H4RI09</accession>
<reference evidence="2 3" key="1">
    <citation type="submission" date="2020-03" db="EMBL/GenBank/DDBJ databases">
        <title>Draft Genome Sequence of Cudoniella acicularis.</title>
        <authorList>
            <person name="Buettner E."/>
            <person name="Kellner H."/>
        </authorList>
    </citation>
    <scope>NUCLEOTIDE SEQUENCE [LARGE SCALE GENOMIC DNA]</scope>
    <source>
        <strain evidence="2 3">DSM 108380</strain>
    </source>
</reference>
<name>A0A8H4RI09_9HELO</name>
<protein>
    <submittedName>
        <fullName evidence="2">Uncharacterized protein</fullName>
    </submittedName>
</protein>
<feature type="region of interest" description="Disordered" evidence="1">
    <location>
        <begin position="157"/>
        <end position="186"/>
    </location>
</feature>
<feature type="region of interest" description="Disordered" evidence="1">
    <location>
        <begin position="363"/>
        <end position="410"/>
    </location>
</feature>
<evidence type="ECO:0000313" key="2">
    <source>
        <dbReference type="EMBL" id="KAF4629076.1"/>
    </source>
</evidence>
<organism evidence="2 3">
    <name type="scientific">Cudoniella acicularis</name>
    <dbReference type="NCBI Taxonomy" id="354080"/>
    <lineage>
        <taxon>Eukaryota</taxon>
        <taxon>Fungi</taxon>
        <taxon>Dikarya</taxon>
        <taxon>Ascomycota</taxon>
        <taxon>Pezizomycotina</taxon>
        <taxon>Leotiomycetes</taxon>
        <taxon>Helotiales</taxon>
        <taxon>Tricladiaceae</taxon>
        <taxon>Cudoniella</taxon>
    </lineage>
</organism>
<evidence type="ECO:0000313" key="3">
    <source>
        <dbReference type="Proteomes" id="UP000566819"/>
    </source>
</evidence>
<dbReference type="Proteomes" id="UP000566819">
    <property type="component" value="Unassembled WGS sequence"/>
</dbReference>
<keyword evidence="3" id="KW-1185">Reference proteome</keyword>
<sequence>MDHSSSPAQEGWLPHCARIEAFLRQTEGAEDLSPLTTPPQVSAGLYPHDWLDPALQSPVDASRPYTAPELAAPAVIRGSDPHLSDGLEDFASVPQPSIGSYREHLPDGLEDLTSAAQPPIGSFYEHLQDAQDNAPNSLSAPSAQSLASAIYSQNFSEAPAPAPEHPQDLLGFSDQQNPFDFSDQQNLPSQQAHFGFSDQYNPFGFSDQHNLPAQQASFDFSSFDDWLDDYDFEPNQELDFLPAPAAQDPFGDKLYPEVDYFSGLVSSQDQHNLNNFPLAQGAHQYHNMSSAQHNLSLPLGEGANQDHDMMDAPDAASSPDEISKYARQLEGELSAFLGAPLPPAPIANNPFLPANSAPLGAAVAAAPQPQPQPQPRRRRRARQAGGQEPVRTASGRIKQPPSKERPEYGVHQVSLTETELRVIRPDYDRMRLEVFRNVGPHGKKSVRITNREFGLLNDHRRANGRDLAARSTVHTREENESGSRWLESNLARQRAKLGLPQVDL</sequence>
<dbReference type="AlphaFoldDB" id="A0A8H4RI09"/>
<evidence type="ECO:0000256" key="1">
    <source>
        <dbReference type="SAM" id="MobiDB-lite"/>
    </source>
</evidence>
<comment type="caution">
    <text evidence="2">The sequence shown here is derived from an EMBL/GenBank/DDBJ whole genome shotgun (WGS) entry which is preliminary data.</text>
</comment>